<dbReference type="InterPro" id="IPR007404">
    <property type="entry name" value="YdjM-like"/>
</dbReference>
<evidence type="ECO:0000313" key="3">
    <source>
        <dbReference type="Proteomes" id="UP000831768"/>
    </source>
</evidence>
<name>A0A8U0A1D8_9EURY</name>
<gene>
    <name evidence="2" type="ORF">MW046_00145</name>
</gene>
<dbReference type="AlphaFoldDB" id="A0A8U0A1D8"/>
<evidence type="ECO:0000313" key="2">
    <source>
        <dbReference type="EMBL" id="UPM42882.1"/>
    </source>
</evidence>
<organism evidence="2 3">
    <name type="scientific">Halocatena salina</name>
    <dbReference type="NCBI Taxonomy" id="2934340"/>
    <lineage>
        <taxon>Archaea</taxon>
        <taxon>Methanobacteriati</taxon>
        <taxon>Methanobacteriota</taxon>
        <taxon>Stenosarchaea group</taxon>
        <taxon>Halobacteria</taxon>
        <taxon>Halobacteriales</taxon>
        <taxon>Natronomonadaceae</taxon>
        <taxon>Halocatena</taxon>
    </lineage>
</organism>
<keyword evidence="3" id="KW-1185">Reference proteome</keyword>
<accession>A0A8U0A1D8</accession>
<dbReference type="KEGG" id="haad:MW046_00145"/>
<keyword evidence="1" id="KW-1133">Transmembrane helix</keyword>
<dbReference type="EMBL" id="CP096019">
    <property type="protein sequence ID" value="UPM42882.1"/>
    <property type="molecule type" value="Genomic_DNA"/>
</dbReference>
<feature type="transmembrane region" description="Helical" evidence="1">
    <location>
        <begin position="61"/>
        <end position="80"/>
    </location>
</feature>
<dbReference type="Pfam" id="PF04307">
    <property type="entry name" value="YdjM"/>
    <property type="match status" value="1"/>
</dbReference>
<proteinExistence type="predicted"/>
<reference evidence="2" key="1">
    <citation type="submission" date="2022-04" db="EMBL/GenBank/DDBJ databases">
        <title>Halocatena sp. nov., isolated from a salt lake.</title>
        <authorList>
            <person name="Cui H.-L."/>
        </authorList>
    </citation>
    <scope>NUCLEOTIDE SEQUENCE</scope>
    <source>
        <strain evidence="2">AD-1</strain>
    </source>
</reference>
<keyword evidence="2" id="KW-0378">Hydrolase</keyword>
<keyword evidence="1" id="KW-0812">Transmembrane</keyword>
<feature type="transmembrane region" description="Helical" evidence="1">
    <location>
        <begin position="155"/>
        <end position="173"/>
    </location>
</feature>
<sequence>MWPWEHLAVGYLCYSLYCRTRTGAPPDGWGTIALAFGTQFPDLVDKPLAWQFGLLPSGNSFAHSVFVAGVFSALVLVISNHRDVPQLGIAFVIGYLLHLPGDVLYPLVYGNGPWTEFLWWPFVSVDAGGTLGVLSKVTDLVERTGRFFMTPAGRAYLGAELGLLLSTAVVWWFDGRPGVGVVRLPPRYCRN</sequence>
<dbReference type="Proteomes" id="UP000831768">
    <property type="component" value="Chromosome"/>
</dbReference>
<dbReference type="GO" id="GO:0016787">
    <property type="term" value="F:hydrolase activity"/>
    <property type="evidence" value="ECO:0007669"/>
    <property type="project" value="UniProtKB-KW"/>
</dbReference>
<keyword evidence="1" id="KW-0472">Membrane</keyword>
<dbReference type="GeneID" id="71926410"/>
<evidence type="ECO:0000256" key="1">
    <source>
        <dbReference type="SAM" id="Phobius"/>
    </source>
</evidence>
<feature type="transmembrane region" description="Helical" evidence="1">
    <location>
        <begin position="87"/>
        <end position="105"/>
    </location>
</feature>
<dbReference type="RefSeq" id="WP_247993552.1">
    <property type="nucleotide sequence ID" value="NZ_CP096019.1"/>
</dbReference>
<protein>
    <submittedName>
        <fullName evidence="2">Metal-dependent hydrolase</fullName>
    </submittedName>
</protein>